<comment type="catalytic activity">
    <reaction evidence="2">
        <text>N-terminal N-formyl-L-methionyl-[peptide] + H2O = N-terminal L-methionyl-[peptide] + formate</text>
        <dbReference type="Rhea" id="RHEA:24420"/>
        <dbReference type="Rhea" id="RHEA-COMP:10639"/>
        <dbReference type="Rhea" id="RHEA-COMP:10640"/>
        <dbReference type="ChEBI" id="CHEBI:15377"/>
        <dbReference type="ChEBI" id="CHEBI:15740"/>
        <dbReference type="ChEBI" id="CHEBI:49298"/>
        <dbReference type="ChEBI" id="CHEBI:64731"/>
        <dbReference type="EC" id="3.5.1.88"/>
    </reaction>
</comment>
<dbReference type="KEGG" id="aplt:ANPL_04615"/>
<gene>
    <name evidence="2" type="primary">def</name>
    <name evidence="3" type="ORF">ANPL_04615</name>
</gene>
<keyword evidence="4" id="KW-1185">Reference proteome</keyword>
<comment type="similarity">
    <text evidence="1 2">Belongs to the polypeptide deformylase family.</text>
</comment>
<dbReference type="PRINTS" id="PR01576">
    <property type="entry name" value="PDEFORMYLASE"/>
</dbReference>
<dbReference type="EC" id="3.5.1.88" evidence="2"/>
<dbReference type="NCBIfam" id="TIGR00079">
    <property type="entry name" value="pept_deformyl"/>
    <property type="match status" value="1"/>
</dbReference>
<protein>
    <recommendedName>
        <fullName evidence="2">Peptide deformylase</fullName>
        <shortName evidence="2">PDF</shortName>
        <ecNumber evidence="2">3.5.1.88</ecNumber>
    </recommendedName>
    <alternativeName>
        <fullName evidence="2">Polypeptide deformylase</fullName>
    </alternativeName>
</protein>
<feature type="binding site" evidence="2">
    <location>
        <position position="159"/>
    </location>
    <ligand>
        <name>Fe cation</name>
        <dbReference type="ChEBI" id="CHEBI:24875"/>
    </ligand>
</feature>
<dbReference type="SUPFAM" id="SSF56420">
    <property type="entry name" value="Peptide deformylase"/>
    <property type="match status" value="1"/>
</dbReference>
<feature type="binding site" evidence="2">
    <location>
        <position position="163"/>
    </location>
    <ligand>
        <name>Fe cation</name>
        <dbReference type="ChEBI" id="CHEBI:24875"/>
    </ligand>
</feature>
<dbReference type="EMBL" id="CP046391">
    <property type="protein sequence ID" value="QJC27966.1"/>
    <property type="molecule type" value="Genomic_DNA"/>
</dbReference>
<dbReference type="Gene3D" id="3.90.45.10">
    <property type="entry name" value="Peptide deformylase"/>
    <property type="match status" value="1"/>
</dbReference>
<comment type="cofactor">
    <cofactor evidence="2">
        <name>Fe(2+)</name>
        <dbReference type="ChEBI" id="CHEBI:29033"/>
    </cofactor>
    <text evidence="2">Binds 1 Fe(2+) ion.</text>
</comment>
<proteinExistence type="inferred from homology"/>
<evidence type="ECO:0000313" key="3">
    <source>
        <dbReference type="EMBL" id="QJC27966.1"/>
    </source>
</evidence>
<dbReference type="InterPro" id="IPR036821">
    <property type="entry name" value="Peptide_deformylase_sf"/>
</dbReference>
<accession>A0A858PZC3</accession>
<dbReference type="CDD" id="cd00487">
    <property type="entry name" value="Pep_deformylase"/>
    <property type="match status" value="1"/>
</dbReference>
<keyword evidence="2" id="KW-0378">Hydrolase</keyword>
<keyword evidence="2" id="KW-0479">Metal-binding</keyword>
<dbReference type="NCBIfam" id="NF001159">
    <property type="entry name" value="PRK00150.1-3"/>
    <property type="match status" value="1"/>
</dbReference>
<keyword evidence="2" id="KW-0648">Protein biosynthesis</keyword>
<evidence type="ECO:0000256" key="1">
    <source>
        <dbReference type="ARBA" id="ARBA00010759"/>
    </source>
</evidence>
<dbReference type="Proteomes" id="UP000500930">
    <property type="component" value="Chromosome"/>
</dbReference>
<organism evidence="3 4">
    <name type="scientific">Anaplasma platys</name>
    <dbReference type="NCBI Taxonomy" id="949"/>
    <lineage>
        <taxon>Bacteria</taxon>
        <taxon>Pseudomonadati</taxon>
        <taxon>Pseudomonadota</taxon>
        <taxon>Alphaproteobacteria</taxon>
        <taxon>Rickettsiales</taxon>
        <taxon>Anaplasmataceae</taxon>
        <taxon>Anaplasma</taxon>
    </lineage>
</organism>
<sequence length="196" mass="22048">MSVRPLVVLPDSRLFLCSEEVQKTDPREELDALVTDMFDTMYANHGIGLAAVQIGVHKRVFVIDLSDRNPEGRARYNEELGDGDVHDGYVSECAGLVIINPIIIEESQDNVAMEEGCLSVPEERESVTRPERIVLEYTDQNGAKKVLRAKGLLARCLQHEIDHLNGTVFLKHISKFKRDLVMEKMKKAAPRRAHNG</sequence>
<dbReference type="PIRSF" id="PIRSF004749">
    <property type="entry name" value="Pep_def"/>
    <property type="match status" value="1"/>
</dbReference>
<dbReference type="GO" id="GO:0042586">
    <property type="term" value="F:peptide deformylase activity"/>
    <property type="evidence" value="ECO:0007669"/>
    <property type="project" value="UniProtKB-UniRule"/>
</dbReference>
<dbReference type="GO" id="GO:0046872">
    <property type="term" value="F:metal ion binding"/>
    <property type="evidence" value="ECO:0007669"/>
    <property type="project" value="UniProtKB-KW"/>
</dbReference>
<dbReference type="GO" id="GO:0006412">
    <property type="term" value="P:translation"/>
    <property type="evidence" value="ECO:0007669"/>
    <property type="project" value="UniProtKB-UniRule"/>
</dbReference>
<keyword evidence="2" id="KW-0408">Iron</keyword>
<dbReference type="AlphaFoldDB" id="A0A858PZC3"/>
<feature type="binding site" evidence="2">
    <location>
        <position position="117"/>
    </location>
    <ligand>
        <name>Fe cation</name>
        <dbReference type="ChEBI" id="CHEBI:24875"/>
    </ligand>
</feature>
<dbReference type="PANTHER" id="PTHR10458">
    <property type="entry name" value="PEPTIDE DEFORMYLASE"/>
    <property type="match status" value="1"/>
</dbReference>
<evidence type="ECO:0000313" key="4">
    <source>
        <dbReference type="Proteomes" id="UP000500930"/>
    </source>
</evidence>
<comment type="function">
    <text evidence="2">Removes the formyl group from the N-terminal Met of newly synthesized proteins. Requires at least a dipeptide for an efficient rate of reaction. N-terminal L-methionine is a prerequisite for activity but the enzyme has broad specificity at other positions.</text>
</comment>
<dbReference type="HAMAP" id="MF_00163">
    <property type="entry name" value="Pep_deformylase"/>
    <property type="match status" value="1"/>
</dbReference>
<evidence type="ECO:0000256" key="2">
    <source>
        <dbReference type="HAMAP-Rule" id="MF_00163"/>
    </source>
</evidence>
<reference evidence="3 4" key="1">
    <citation type="journal article" date="2020" name="Pathogens">
        <title>First Whole Genome Sequence of Anaplasma platys, an Obligate Intracellular Rickettsial Pathogen of Dogs.</title>
        <authorList>
            <person name="Llanes A."/>
            <person name="Rajeev S."/>
        </authorList>
    </citation>
    <scope>NUCLEOTIDE SEQUENCE [LARGE SCALE GENOMIC DNA]</scope>
    <source>
        <strain evidence="3 4">S3</strain>
    </source>
</reference>
<feature type="active site" evidence="2">
    <location>
        <position position="160"/>
    </location>
</feature>
<dbReference type="PANTHER" id="PTHR10458:SF22">
    <property type="entry name" value="PEPTIDE DEFORMYLASE"/>
    <property type="match status" value="1"/>
</dbReference>
<dbReference type="Pfam" id="PF01327">
    <property type="entry name" value="Pep_deformylase"/>
    <property type="match status" value="1"/>
</dbReference>
<dbReference type="InterPro" id="IPR023635">
    <property type="entry name" value="Peptide_deformylase"/>
</dbReference>
<name>A0A858PZC3_9RICK</name>